<feature type="transmembrane region" description="Helical" evidence="2">
    <location>
        <begin position="257"/>
        <end position="282"/>
    </location>
</feature>
<evidence type="ECO:0000256" key="2">
    <source>
        <dbReference type="SAM" id="Phobius"/>
    </source>
</evidence>
<dbReference type="RefSeq" id="WP_379745137.1">
    <property type="nucleotide sequence ID" value="NZ_JBHSVN010000001.1"/>
</dbReference>
<feature type="transmembrane region" description="Helical" evidence="2">
    <location>
        <begin position="80"/>
        <end position="113"/>
    </location>
</feature>
<keyword evidence="2" id="KW-0472">Membrane</keyword>
<dbReference type="EMBL" id="JBHSXL010000009">
    <property type="protein sequence ID" value="MFC6893433.1"/>
    <property type="molecule type" value="Genomic_DNA"/>
</dbReference>
<keyword evidence="2" id="KW-0812">Transmembrane</keyword>
<feature type="transmembrane region" description="Helical" evidence="2">
    <location>
        <begin position="168"/>
        <end position="191"/>
    </location>
</feature>
<protein>
    <recommendedName>
        <fullName evidence="5">Glycerophosphoryl diester phosphodiesterase membrane domain-containing protein</fullName>
    </recommendedName>
</protein>
<feature type="transmembrane region" description="Helical" evidence="2">
    <location>
        <begin position="288"/>
        <end position="309"/>
    </location>
</feature>
<reference evidence="3 4" key="1">
    <citation type="journal article" date="2019" name="Int. J. Syst. Evol. Microbiol.">
        <title>The Global Catalogue of Microorganisms (GCM) 10K type strain sequencing project: providing services to taxonomists for standard genome sequencing and annotation.</title>
        <authorList>
            <consortium name="The Broad Institute Genomics Platform"/>
            <consortium name="The Broad Institute Genome Sequencing Center for Infectious Disease"/>
            <person name="Wu L."/>
            <person name="Ma J."/>
        </authorList>
    </citation>
    <scope>NUCLEOTIDE SEQUENCE [LARGE SCALE GENOMIC DNA]</scope>
    <source>
        <strain evidence="3 4">SKJ47</strain>
    </source>
</reference>
<dbReference type="Pfam" id="PF24400">
    <property type="entry name" value="DUF7544"/>
    <property type="match status" value="1"/>
</dbReference>
<evidence type="ECO:0000256" key="1">
    <source>
        <dbReference type="SAM" id="MobiDB-lite"/>
    </source>
</evidence>
<sequence>MALHAVDDVDDAFEATRALLFPIRIRRWLKLALVAFFIGSGMNVPTAQFNSPGTTGGNGGTGGTGGGMPSELPPALSENVLAILAIAAIVLVGIWVTFAIVGAIMEFVFVESLRRERVSIREYWSDRWTQGLRLFGFRILIGLPVIAVAVGWLALLVAPFALGVIDPVLSVAGLLVGMALLFVFALLLGLVNGFTTSFVVPIMIQRDVGVLSGWRTLWGSIRSDWKEYVVYAVLAVVLNVVAGLVAALAVGVVGMVLLVPLVVLAAVVHLTVSIGSTIGVAILAVPAALYALVMIVVWATAQVPVLAYMRYYALLVLGDVDESLDLIPDRRDAIRS</sequence>
<comment type="caution">
    <text evidence="3">The sequence shown here is derived from an EMBL/GenBank/DDBJ whole genome shotgun (WGS) entry which is preliminary data.</text>
</comment>
<dbReference type="InterPro" id="IPR055966">
    <property type="entry name" value="DUF7544"/>
</dbReference>
<feature type="region of interest" description="Disordered" evidence="1">
    <location>
        <begin position="49"/>
        <end position="69"/>
    </location>
</feature>
<gene>
    <name evidence="3" type="ORF">ACFQE9_12575</name>
</gene>
<feature type="compositionally biased region" description="Gly residues" evidence="1">
    <location>
        <begin position="54"/>
        <end position="68"/>
    </location>
</feature>
<evidence type="ECO:0008006" key="5">
    <source>
        <dbReference type="Google" id="ProtNLM"/>
    </source>
</evidence>
<dbReference type="Proteomes" id="UP001596296">
    <property type="component" value="Unassembled WGS sequence"/>
</dbReference>
<keyword evidence="4" id="KW-1185">Reference proteome</keyword>
<accession>A0ABD5UWG9</accession>
<name>A0ABD5UWG9_9EURY</name>
<proteinExistence type="predicted"/>
<feature type="transmembrane region" description="Helical" evidence="2">
    <location>
        <begin position="134"/>
        <end position="162"/>
    </location>
</feature>
<feature type="transmembrane region" description="Helical" evidence="2">
    <location>
        <begin position="229"/>
        <end position="250"/>
    </location>
</feature>
<evidence type="ECO:0000313" key="3">
    <source>
        <dbReference type="EMBL" id="MFC6893433.1"/>
    </source>
</evidence>
<dbReference type="AlphaFoldDB" id="A0ABD5UWG9"/>
<organism evidence="3 4">
    <name type="scientific">Halopenitus salinus</name>
    <dbReference type="NCBI Taxonomy" id="1198295"/>
    <lineage>
        <taxon>Archaea</taxon>
        <taxon>Methanobacteriati</taxon>
        <taxon>Methanobacteriota</taxon>
        <taxon>Stenosarchaea group</taxon>
        <taxon>Halobacteria</taxon>
        <taxon>Halobacteriales</taxon>
        <taxon>Haloferacaceae</taxon>
        <taxon>Halopenitus</taxon>
    </lineage>
</organism>
<feature type="transmembrane region" description="Helical" evidence="2">
    <location>
        <begin position="27"/>
        <end position="44"/>
    </location>
</feature>
<keyword evidence="2" id="KW-1133">Transmembrane helix</keyword>
<evidence type="ECO:0000313" key="4">
    <source>
        <dbReference type="Proteomes" id="UP001596296"/>
    </source>
</evidence>